<dbReference type="InterPro" id="IPR058031">
    <property type="entry name" value="AAA_lid_NorR"/>
</dbReference>
<keyword evidence="2" id="KW-0067">ATP-binding</keyword>
<dbReference type="AlphaFoldDB" id="A0A2K8L0P1"/>
<dbReference type="PANTHER" id="PTHR32071:SF117">
    <property type="entry name" value="PTS-DEPENDENT DIHYDROXYACETONE KINASE OPERON REGULATORY PROTEIN-RELATED"/>
    <property type="match status" value="1"/>
</dbReference>
<feature type="domain" description="Sigma-54 factor interaction" evidence="8">
    <location>
        <begin position="155"/>
        <end position="384"/>
    </location>
</feature>
<dbReference type="Gene3D" id="3.40.50.2300">
    <property type="match status" value="1"/>
</dbReference>
<evidence type="ECO:0000256" key="3">
    <source>
        <dbReference type="ARBA" id="ARBA00023015"/>
    </source>
</evidence>
<evidence type="ECO:0000259" key="9">
    <source>
        <dbReference type="PROSITE" id="PS50110"/>
    </source>
</evidence>
<dbReference type="Pfam" id="PF25601">
    <property type="entry name" value="AAA_lid_14"/>
    <property type="match status" value="1"/>
</dbReference>
<dbReference type="Gene3D" id="3.40.50.300">
    <property type="entry name" value="P-loop containing nucleotide triphosphate hydrolases"/>
    <property type="match status" value="1"/>
</dbReference>
<dbReference type="GO" id="GO:0005524">
    <property type="term" value="F:ATP binding"/>
    <property type="evidence" value="ECO:0007669"/>
    <property type="project" value="UniProtKB-KW"/>
</dbReference>
<dbReference type="SUPFAM" id="SSF52540">
    <property type="entry name" value="P-loop containing nucleoside triphosphate hydrolases"/>
    <property type="match status" value="1"/>
</dbReference>
<dbReference type="InterPro" id="IPR011006">
    <property type="entry name" value="CheY-like_superfamily"/>
</dbReference>
<reference evidence="10 11" key="1">
    <citation type="journal article" date="2017" name="Environ. Microbiol.">
        <title>Genomic and physiological analyses of 'Reinekea forsetii' reveal a versatile opportunistic lifestyle during spring algae blooms.</title>
        <authorList>
            <person name="Avci B."/>
            <person name="Hahnke R.L."/>
            <person name="Chafee M."/>
            <person name="Fischer T."/>
            <person name="Gruber-Vodicka H."/>
            <person name="Tegetmeyer H.E."/>
            <person name="Harder J."/>
            <person name="Fuchs B.M."/>
            <person name="Amann R.I."/>
            <person name="Teeling H."/>
        </authorList>
    </citation>
    <scope>NUCLEOTIDE SEQUENCE [LARGE SCALE GENOMIC DNA]</scope>
    <source>
        <strain evidence="10 11">Hel1_31_D35</strain>
    </source>
</reference>
<feature type="modified residue" description="4-aspartylphosphate" evidence="6">
    <location>
        <position position="59"/>
    </location>
</feature>
<organism evidence="10 11">
    <name type="scientific">Reinekea forsetii</name>
    <dbReference type="NCBI Taxonomy" id="1336806"/>
    <lineage>
        <taxon>Bacteria</taxon>
        <taxon>Pseudomonadati</taxon>
        <taxon>Pseudomonadota</taxon>
        <taxon>Gammaproteobacteria</taxon>
        <taxon>Oceanospirillales</taxon>
        <taxon>Saccharospirillaceae</taxon>
        <taxon>Reinekea</taxon>
    </lineage>
</organism>
<dbReference type="GO" id="GO:0000160">
    <property type="term" value="P:phosphorelay signal transduction system"/>
    <property type="evidence" value="ECO:0007669"/>
    <property type="project" value="InterPro"/>
</dbReference>
<accession>A0A2K8L0P1</accession>
<keyword evidence="11" id="KW-1185">Reference proteome</keyword>
<evidence type="ECO:0000313" key="10">
    <source>
        <dbReference type="EMBL" id="ATX78056.1"/>
    </source>
</evidence>
<keyword evidence="6" id="KW-0597">Phosphoprotein</keyword>
<dbReference type="EMBL" id="CP011797">
    <property type="protein sequence ID" value="ATX78056.1"/>
    <property type="molecule type" value="Genomic_DNA"/>
</dbReference>
<name>A0A2K8L0P1_9GAMM</name>
<gene>
    <name evidence="10" type="primary">luxO</name>
    <name evidence="10" type="ORF">REIFOR_02935</name>
</gene>
<evidence type="ECO:0000259" key="8">
    <source>
        <dbReference type="PROSITE" id="PS50045"/>
    </source>
</evidence>
<dbReference type="InterPro" id="IPR025944">
    <property type="entry name" value="Sigma_54_int_dom_CS"/>
</dbReference>
<dbReference type="Gene3D" id="1.10.10.60">
    <property type="entry name" value="Homeodomain-like"/>
    <property type="match status" value="1"/>
</dbReference>
<dbReference type="GO" id="GO:0043565">
    <property type="term" value="F:sequence-specific DNA binding"/>
    <property type="evidence" value="ECO:0007669"/>
    <property type="project" value="InterPro"/>
</dbReference>
<dbReference type="InterPro" id="IPR027417">
    <property type="entry name" value="P-loop_NTPase"/>
</dbReference>
<dbReference type="KEGG" id="rfo:REIFOR_02935"/>
<dbReference type="InterPro" id="IPR009057">
    <property type="entry name" value="Homeodomain-like_sf"/>
</dbReference>
<keyword evidence="5" id="KW-0804">Transcription</keyword>
<dbReference type="InterPro" id="IPR025943">
    <property type="entry name" value="Sigma_54_int_dom_ATP-bd_2"/>
</dbReference>
<dbReference type="PROSITE" id="PS50110">
    <property type="entry name" value="RESPONSE_REGULATORY"/>
    <property type="match status" value="1"/>
</dbReference>
<proteinExistence type="predicted"/>
<evidence type="ECO:0000256" key="4">
    <source>
        <dbReference type="ARBA" id="ARBA00023125"/>
    </source>
</evidence>
<dbReference type="Pfam" id="PF00158">
    <property type="entry name" value="Sigma54_activat"/>
    <property type="match status" value="1"/>
</dbReference>
<dbReference type="CDD" id="cd17569">
    <property type="entry name" value="REC_HupR-like"/>
    <property type="match status" value="1"/>
</dbReference>
<dbReference type="InterPro" id="IPR001789">
    <property type="entry name" value="Sig_transdc_resp-reg_receiver"/>
</dbReference>
<dbReference type="Proteomes" id="UP000229757">
    <property type="component" value="Chromosome"/>
</dbReference>
<keyword evidence="3" id="KW-0805">Transcription regulation</keyword>
<dbReference type="PROSITE" id="PS50045">
    <property type="entry name" value="SIGMA54_INTERACT_4"/>
    <property type="match status" value="1"/>
</dbReference>
<sequence>MSTGSTHSVRILFVDDEPSILNSLQRVVRNFHAECSFVAQGRKALEMMAEEPFDLIVSDMRMPDMDGLELLSEVAELYPETVRIVLTGYSDEESVLKAINQGRVWGFVHKPWQQNDLLSTIQQALTTQQLMAERALLRRTVASYAKDRKDNFMGFKGNSMAMQLVYNTIQRCAGSDASVFITGPSGSGKEVAALALHQLSRRQAKAFVALNCAAIPRDLIESEIFGHIKGAFSGAIGNRIGAASKADGGTLFLDEVGELDIDLQSKLLRFIQTGVIQKVGSDKLETVDIRFICATNRNPLEAIAAKLLREDLYYRLNVIALAMPPLCERGSDAIQLAQYFLDQFSDQEAKGFVGFSRNAERLLVAYRWPGNVRQLQNCIHNAVIMSEGPLITEVTLAASLQLDSPTLATLITTPFERPVSDSLSIGNGAPALSLGHAISVASDRMGSTSPSPITSLDFAEDPVSSPDNGLGPGHGTIYPLSEIERITIERAIGLCNGNVVNAANALEVSPSTLYRKIKDWA</sequence>
<evidence type="ECO:0000313" key="11">
    <source>
        <dbReference type="Proteomes" id="UP000229757"/>
    </source>
</evidence>
<evidence type="ECO:0000256" key="7">
    <source>
        <dbReference type="SAM" id="MobiDB-lite"/>
    </source>
</evidence>
<dbReference type="RefSeq" id="WP_100258269.1">
    <property type="nucleotide sequence ID" value="NZ_CP011797.1"/>
</dbReference>
<dbReference type="SMART" id="SM00448">
    <property type="entry name" value="REC"/>
    <property type="match status" value="1"/>
</dbReference>
<keyword evidence="4" id="KW-0238">DNA-binding</keyword>
<dbReference type="SMART" id="SM00382">
    <property type="entry name" value="AAA"/>
    <property type="match status" value="1"/>
</dbReference>
<dbReference type="GO" id="GO:0006355">
    <property type="term" value="P:regulation of DNA-templated transcription"/>
    <property type="evidence" value="ECO:0007669"/>
    <property type="project" value="InterPro"/>
</dbReference>
<dbReference type="OrthoDB" id="9804019at2"/>
<feature type="domain" description="Response regulatory" evidence="9">
    <location>
        <begin position="10"/>
        <end position="125"/>
    </location>
</feature>
<evidence type="ECO:0000256" key="1">
    <source>
        <dbReference type="ARBA" id="ARBA00022741"/>
    </source>
</evidence>
<dbReference type="PANTHER" id="PTHR32071">
    <property type="entry name" value="TRANSCRIPTIONAL REGULATORY PROTEIN"/>
    <property type="match status" value="1"/>
</dbReference>
<dbReference type="InterPro" id="IPR002078">
    <property type="entry name" value="Sigma_54_int"/>
</dbReference>
<protein>
    <submittedName>
        <fullName evidence="10">Regulatory protein LuxO</fullName>
    </submittedName>
</protein>
<dbReference type="FunFam" id="3.40.50.300:FF:000006">
    <property type="entry name" value="DNA-binding transcriptional regulator NtrC"/>
    <property type="match status" value="1"/>
</dbReference>
<dbReference type="CDD" id="cd00009">
    <property type="entry name" value="AAA"/>
    <property type="match status" value="1"/>
</dbReference>
<dbReference type="InterPro" id="IPR003593">
    <property type="entry name" value="AAA+_ATPase"/>
</dbReference>
<evidence type="ECO:0000256" key="2">
    <source>
        <dbReference type="ARBA" id="ARBA00022840"/>
    </source>
</evidence>
<keyword evidence="1" id="KW-0547">Nucleotide-binding</keyword>
<dbReference type="Gene3D" id="1.10.8.60">
    <property type="match status" value="1"/>
</dbReference>
<dbReference type="PROSITE" id="PS00688">
    <property type="entry name" value="SIGMA54_INTERACT_3"/>
    <property type="match status" value="1"/>
</dbReference>
<feature type="compositionally biased region" description="Polar residues" evidence="7">
    <location>
        <begin position="445"/>
        <end position="454"/>
    </location>
</feature>
<dbReference type="Pfam" id="PF02954">
    <property type="entry name" value="HTH_8"/>
    <property type="match status" value="1"/>
</dbReference>
<dbReference type="Pfam" id="PF00072">
    <property type="entry name" value="Response_reg"/>
    <property type="match status" value="1"/>
</dbReference>
<evidence type="ECO:0000256" key="5">
    <source>
        <dbReference type="ARBA" id="ARBA00023163"/>
    </source>
</evidence>
<dbReference type="SUPFAM" id="SSF46689">
    <property type="entry name" value="Homeodomain-like"/>
    <property type="match status" value="1"/>
</dbReference>
<dbReference type="SUPFAM" id="SSF52172">
    <property type="entry name" value="CheY-like"/>
    <property type="match status" value="1"/>
</dbReference>
<dbReference type="InterPro" id="IPR002197">
    <property type="entry name" value="HTH_Fis"/>
</dbReference>
<evidence type="ECO:0000256" key="6">
    <source>
        <dbReference type="PROSITE-ProRule" id="PRU00169"/>
    </source>
</evidence>
<dbReference type="PROSITE" id="PS00676">
    <property type="entry name" value="SIGMA54_INTERACT_2"/>
    <property type="match status" value="1"/>
</dbReference>
<feature type="region of interest" description="Disordered" evidence="7">
    <location>
        <begin position="443"/>
        <end position="472"/>
    </location>
</feature>